<dbReference type="EMBL" id="CP051142">
    <property type="protein sequence ID" value="QIX00212.1"/>
    <property type="molecule type" value="Genomic_DNA"/>
</dbReference>
<evidence type="ECO:0000256" key="1">
    <source>
        <dbReference type="ARBA" id="ARBA00004123"/>
    </source>
</evidence>
<dbReference type="GO" id="GO:0016593">
    <property type="term" value="C:Cdc73/Paf1 complex"/>
    <property type="evidence" value="ECO:0007669"/>
    <property type="project" value="InterPro"/>
</dbReference>
<dbReference type="GO" id="GO:0000993">
    <property type="term" value="F:RNA polymerase II complex binding"/>
    <property type="evidence" value="ECO:0007669"/>
    <property type="project" value="TreeGrafter"/>
</dbReference>
<evidence type="ECO:0000256" key="4">
    <source>
        <dbReference type="ARBA" id="ARBA00023242"/>
    </source>
</evidence>
<dbReference type="GO" id="GO:0006368">
    <property type="term" value="P:transcription elongation by RNA polymerase II"/>
    <property type="evidence" value="ECO:0007669"/>
    <property type="project" value="InterPro"/>
</dbReference>
<protein>
    <recommendedName>
        <fullName evidence="5">Cell division control protein 73 C-terminal domain-containing protein</fullName>
    </recommendedName>
</protein>
<dbReference type="InterPro" id="IPR007852">
    <property type="entry name" value="Cdc73/Parafibromin"/>
</dbReference>
<sequence>MATADGLPPDALSLLRAAVASSRPPILTTSADATAASDTTESLAEATHLAFNPQSITQDGTQHISIPLTQSTRFLSGGSKPVDLRTVYFYHINRNISAPEYISLATALNSELQKLGRQETLENLPFQERVALQSWLDGEGGEEGNEFIRSAEYNQATRSEARDAAAVAQGGEDVEMRDVGLSDAAVRKKEEERLKIIYSLERKMGDRNTVLRGHKMQDFSGIRKYSAAFLVKAKPSAPTATQPSTVPSIRPAIKPASNRRVEPIILLSPSASSLIRMSNAKSFLQDGLYSVPEPGSTSNLLQLTRTLPSIDDKRALRFILVDSPDNFRPDYWSRVVAVFTTGQSWQFKNYKWQTPADLFSHVLGVYVGWKGDGVPDTVKGWGRGVLSVGLDKGSSRWRDREIVEEVWSGIEARMKAMGWNREGPRA</sequence>
<reference evidence="6 7" key="1">
    <citation type="journal article" date="2016" name="Sci. Rep.">
        <title>Peltaster fructicola genome reveals evolution from an invasive phytopathogen to an ectophytic parasite.</title>
        <authorList>
            <person name="Xu C."/>
            <person name="Chen H."/>
            <person name="Gleason M.L."/>
            <person name="Xu J.R."/>
            <person name="Liu H."/>
            <person name="Zhang R."/>
            <person name="Sun G."/>
        </authorList>
    </citation>
    <scope>NUCLEOTIDE SEQUENCE [LARGE SCALE GENOMIC DNA]</scope>
    <source>
        <strain evidence="6 7">LNHT1506</strain>
    </source>
</reference>
<keyword evidence="4" id="KW-0539">Nucleus</keyword>
<feature type="domain" description="Cell division control protein 73 C-terminal" evidence="5">
    <location>
        <begin position="260"/>
        <end position="412"/>
    </location>
</feature>
<dbReference type="InterPro" id="IPR031336">
    <property type="entry name" value="CDC73_C"/>
</dbReference>
<dbReference type="AlphaFoldDB" id="A0A6H0XZK9"/>
<evidence type="ECO:0000259" key="5">
    <source>
        <dbReference type="Pfam" id="PF05179"/>
    </source>
</evidence>
<dbReference type="GO" id="GO:0032968">
    <property type="term" value="P:positive regulation of transcription elongation by RNA polymerase II"/>
    <property type="evidence" value="ECO:0007669"/>
    <property type="project" value="TreeGrafter"/>
</dbReference>
<dbReference type="OrthoDB" id="2186602at2759"/>
<evidence type="ECO:0000256" key="3">
    <source>
        <dbReference type="ARBA" id="ARBA00023163"/>
    </source>
</evidence>
<dbReference type="InterPro" id="IPR038103">
    <property type="entry name" value="CDC73_C_sf"/>
</dbReference>
<proteinExistence type="inferred from homology"/>
<comment type="similarity">
    <text evidence="2">Belongs to the CDC73 family.</text>
</comment>
<evidence type="ECO:0000313" key="7">
    <source>
        <dbReference type="Proteomes" id="UP000503462"/>
    </source>
</evidence>
<dbReference type="FunFam" id="3.40.50.11990:FF:000003">
    <property type="entry name" value="Pol II transcription elongation factor subunit Cdc73"/>
    <property type="match status" value="1"/>
</dbReference>
<organism evidence="6 7">
    <name type="scientific">Peltaster fructicola</name>
    <dbReference type="NCBI Taxonomy" id="286661"/>
    <lineage>
        <taxon>Eukaryota</taxon>
        <taxon>Fungi</taxon>
        <taxon>Dikarya</taxon>
        <taxon>Ascomycota</taxon>
        <taxon>Pezizomycotina</taxon>
        <taxon>Dothideomycetes</taxon>
        <taxon>Dothideomycetes incertae sedis</taxon>
        <taxon>Peltaster</taxon>
    </lineage>
</organism>
<evidence type="ECO:0000313" key="6">
    <source>
        <dbReference type="EMBL" id="QIX00212.1"/>
    </source>
</evidence>
<keyword evidence="7" id="KW-1185">Reference proteome</keyword>
<evidence type="ECO:0000256" key="2">
    <source>
        <dbReference type="ARBA" id="ARBA00010427"/>
    </source>
</evidence>
<keyword evidence="3" id="KW-0804">Transcription</keyword>
<name>A0A6H0XZK9_9PEZI</name>
<dbReference type="Pfam" id="PF05179">
    <property type="entry name" value="CDC73_C"/>
    <property type="match status" value="1"/>
</dbReference>
<accession>A0A6H0XZK9</accession>
<dbReference type="PANTHER" id="PTHR12466:SF8">
    <property type="entry name" value="PARAFIBROMIN"/>
    <property type="match status" value="1"/>
</dbReference>
<dbReference type="Proteomes" id="UP000503462">
    <property type="component" value="Chromosome 4"/>
</dbReference>
<dbReference type="Gene3D" id="3.40.50.11990">
    <property type="entry name" value="RNA polymerase II accessory factor, Cdc73 C-terminal domain"/>
    <property type="match status" value="1"/>
</dbReference>
<dbReference type="PANTHER" id="PTHR12466">
    <property type="entry name" value="CDC73 DOMAIN PROTEIN"/>
    <property type="match status" value="1"/>
</dbReference>
<comment type="subcellular location">
    <subcellularLocation>
        <location evidence="1">Nucleus</location>
    </subcellularLocation>
</comment>
<gene>
    <name evidence="6" type="ORF">AMS68_005729</name>
</gene>